<dbReference type="STRING" id="1195236.CTER_3870"/>
<dbReference type="InterPro" id="IPR029058">
    <property type="entry name" value="AB_hydrolase_fold"/>
</dbReference>
<dbReference type="EMBL" id="AORV01000055">
    <property type="protein sequence ID" value="EMS70382.1"/>
    <property type="molecule type" value="Genomic_DNA"/>
</dbReference>
<dbReference type="PANTHER" id="PTHR12277">
    <property type="entry name" value="ALPHA/BETA HYDROLASE DOMAIN-CONTAINING PROTEIN"/>
    <property type="match status" value="1"/>
</dbReference>
<name>S0FGR8_RUMCE</name>
<reference evidence="3 4" key="1">
    <citation type="journal article" date="2013" name="Genome Announc.">
        <title>Draft Genome Sequence of the Cellulolytic, Mesophilic, Anaerobic Bacterium Clostridium termitidis Strain CT1112 (DSM 5398).</title>
        <authorList>
            <person name="Lal S."/>
            <person name="Ramachandran U."/>
            <person name="Zhang X."/>
            <person name="Munir R."/>
            <person name="Sparling R."/>
            <person name="Levin D.B."/>
        </authorList>
    </citation>
    <scope>NUCLEOTIDE SEQUENCE [LARGE SCALE GENOMIC DNA]</scope>
    <source>
        <strain evidence="3 4">CT1112</strain>
    </source>
</reference>
<comment type="caution">
    <text evidence="3">The sequence shown here is derived from an EMBL/GenBank/DDBJ whole genome shotgun (WGS) entry which is preliminary data.</text>
</comment>
<feature type="domain" description="Serine aminopeptidase S33" evidence="2">
    <location>
        <begin position="92"/>
        <end position="208"/>
    </location>
</feature>
<evidence type="ECO:0000313" key="3">
    <source>
        <dbReference type="EMBL" id="EMS70382.1"/>
    </source>
</evidence>
<evidence type="ECO:0000313" key="4">
    <source>
        <dbReference type="Proteomes" id="UP000014155"/>
    </source>
</evidence>
<evidence type="ECO:0000259" key="2">
    <source>
        <dbReference type="Pfam" id="PF12146"/>
    </source>
</evidence>
<sequence>MQLKPVAFAERKSVLPKNIFLAIIYIFVLVCLAIGVISFLSAWKITHPAKLNTPQISSNIAPDYKNVSFYCSETKEKINGWFFPSIGSKTTVLMIHDYGRNRLQFDEETFKLITRFNNEGLNVLTIDLRGSGNSSGSISTFGKNETTDVLTAIKYLKQQDTEKIILMGFSTGASSCLSAITKTPYRDSILGIVADSPYAKIDDYIDFATTEGSWLPKYPFKYSIDFIVKKLSKISNDMDIIPQIPDIIPTPLLLIDGAQKELNTSYNSKLLYELYFRKSPVPVHYWNSGAKEYGQSFITEPDRYMETVVEFIKECVEDGQTKDGK</sequence>
<keyword evidence="4" id="KW-1185">Reference proteome</keyword>
<accession>S0FGR8</accession>
<dbReference type="InterPro" id="IPR022742">
    <property type="entry name" value="Hydrolase_4"/>
</dbReference>
<dbReference type="SUPFAM" id="SSF53474">
    <property type="entry name" value="alpha/beta-Hydrolases"/>
    <property type="match status" value="1"/>
</dbReference>
<keyword evidence="1" id="KW-0472">Membrane</keyword>
<dbReference type="RefSeq" id="WP_004628517.1">
    <property type="nucleotide sequence ID" value="NZ_AORV01000055.1"/>
</dbReference>
<keyword evidence="1" id="KW-1133">Transmembrane helix</keyword>
<dbReference type="AlphaFoldDB" id="S0FGR8"/>
<dbReference type="eggNOG" id="COG1073">
    <property type="taxonomic scope" value="Bacteria"/>
</dbReference>
<gene>
    <name evidence="3" type="ORF">CTER_3870</name>
</gene>
<organism evidence="3 4">
    <name type="scientific">Ruminiclostridium cellobioparum subsp. termitidis CT1112</name>
    <dbReference type="NCBI Taxonomy" id="1195236"/>
    <lineage>
        <taxon>Bacteria</taxon>
        <taxon>Bacillati</taxon>
        <taxon>Bacillota</taxon>
        <taxon>Clostridia</taxon>
        <taxon>Eubacteriales</taxon>
        <taxon>Oscillospiraceae</taxon>
        <taxon>Ruminiclostridium</taxon>
    </lineage>
</organism>
<proteinExistence type="predicted"/>
<keyword evidence="1" id="KW-0812">Transmembrane</keyword>
<dbReference type="PATRIC" id="fig|1195236.3.peg.4079"/>
<evidence type="ECO:0000256" key="1">
    <source>
        <dbReference type="SAM" id="Phobius"/>
    </source>
</evidence>
<protein>
    <submittedName>
        <fullName evidence="3">Lysophospholipase</fullName>
    </submittedName>
</protein>
<dbReference type="Gene3D" id="3.40.50.1820">
    <property type="entry name" value="alpha/beta hydrolase"/>
    <property type="match status" value="1"/>
</dbReference>
<dbReference type="Pfam" id="PF12146">
    <property type="entry name" value="Hydrolase_4"/>
    <property type="match status" value="1"/>
</dbReference>
<feature type="transmembrane region" description="Helical" evidence="1">
    <location>
        <begin position="20"/>
        <end position="43"/>
    </location>
</feature>
<dbReference type="Proteomes" id="UP000014155">
    <property type="component" value="Unassembled WGS sequence"/>
</dbReference>